<dbReference type="GO" id="GO:0016301">
    <property type="term" value="F:kinase activity"/>
    <property type="evidence" value="ECO:0007669"/>
    <property type="project" value="UniProtKB-KW"/>
</dbReference>
<keyword evidence="6" id="KW-1185">Reference proteome</keyword>
<keyword evidence="5" id="KW-0418">Kinase</keyword>
<dbReference type="GO" id="GO:0030247">
    <property type="term" value="F:polysaccharide binding"/>
    <property type="evidence" value="ECO:0007669"/>
    <property type="project" value="InterPro"/>
</dbReference>
<comment type="caution">
    <text evidence="5">The sequence shown here is derived from an EMBL/GenBank/DDBJ whole genome shotgun (WGS) entry which is preliminary data.</text>
</comment>
<proteinExistence type="predicted"/>
<protein>
    <submittedName>
        <fullName evidence="5">Wall-associated kinase family protein</fullName>
    </submittedName>
</protein>
<dbReference type="InterPro" id="IPR025287">
    <property type="entry name" value="WAK_GUB"/>
</dbReference>
<feature type="chain" id="PRO_5043967324" evidence="3">
    <location>
        <begin position="39"/>
        <end position="187"/>
    </location>
</feature>
<evidence type="ECO:0000313" key="6">
    <source>
        <dbReference type="Proteomes" id="UP001140206"/>
    </source>
</evidence>
<dbReference type="GO" id="GO:0016020">
    <property type="term" value="C:membrane"/>
    <property type="evidence" value="ECO:0007669"/>
    <property type="project" value="UniProtKB-SubCell"/>
</dbReference>
<organism evidence="5 6">
    <name type="scientific">Rhynchospora pubera</name>
    <dbReference type="NCBI Taxonomy" id="906938"/>
    <lineage>
        <taxon>Eukaryota</taxon>
        <taxon>Viridiplantae</taxon>
        <taxon>Streptophyta</taxon>
        <taxon>Embryophyta</taxon>
        <taxon>Tracheophyta</taxon>
        <taxon>Spermatophyta</taxon>
        <taxon>Magnoliopsida</taxon>
        <taxon>Liliopsida</taxon>
        <taxon>Poales</taxon>
        <taxon>Cyperaceae</taxon>
        <taxon>Cyperoideae</taxon>
        <taxon>Rhynchosporeae</taxon>
        <taxon>Rhynchospora</taxon>
    </lineage>
</organism>
<reference evidence="5" key="1">
    <citation type="submission" date="2022-08" db="EMBL/GenBank/DDBJ databases">
        <authorList>
            <person name="Marques A."/>
        </authorList>
    </citation>
    <scope>NUCLEOTIDE SEQUENCE</scope>
    <source>
        <strain evidence="5">RhyPub2mFocal</strain>
        <tissue evidence="5">Leaves</tissue>
    </source>
</reference>
<feature type="signal peptide" evidence="3">
    <location>
        <begin position="1"/>
        <end position="38"/>
    </location>
</feature>
<keyword evidence="5" id="KW-0808">Transferase</keyword>
<dbReference type="Proteomes" id="UP001140206">
    <property type="component" value="Chromosome 2"/>
</dbReference>
<dbReference type="PANTHER" id="PTHR33491">
    <property type="entry name" value="OSJNBA0016N04.9 PROTEIN"/>
    <property type="match status" value="1"/>
</dbReference>
<accession>A0AAV8GBF6</accession>
<evidence type="ECO:0000256" key="2">
    <source>
        <dbReference type="ARBA" id="ARBA00022729"/>
    </source>
</evidence>
<dbReference type="Pfam" id="PF13947">
    <property type="entry name" value="GUB_WAK_bind"/>
    <property type="match status" value="1"/>
</dbReference>
<dbReference type="EMBL" id="JAMFTS010000002">
    <property type="protein sequence ID" value="KAJ4801519.1"/>
    <property type="molecule type" value="Genomic_DNA"/>
</dbReference>
<evidence type="ECO:0000256" key="3">
    <source>
        <dbReference type="SAM" id="SignalP"/>
    </source>
</evidence>
<keyword evidence="2 3" id="KW-0732">Signal</keyword>
<evidence type="ECO:0000256" key="1">
    <source>
        <dbReference type="ARBA" id="ARBA00004167"/>
    </source>
</evidence>
<feature type="domain" description="Wall-associated receptor kinase galacturonan-binding" evidence="4">
    <location>
        <begin position="48"/>
        <end position="105"/>
    </location>
</feature>
<dbReference type="AlphaFoldDB" id="A0AAV8GBF6"/>
<gene>
    <name evidence="5" type="ORF">LUZ62_052765</name>
</gene>
<name>A0AAV8GBF6_9POAL</name>
<comment type="subcellular location">
    <subcellularLocation>
        <location evidence="1">Membrane</location>
        <topology evidence="1">Single-pass membrane protein</topology>
    </subcellularLocation>
</comment>
<evidence type="ECO:0000259" key="4">
    <source>
        <dbReference type="Pfam" id="PF13947"/>
    </source>
</evidence>
<evidence type="ECO:0000313" key="5">
    <source>
        <dbReference type="EMBL" id="KAJ4801519.1"/>
    </source>
</evidence>
<sequence length="187" mass="20324">MKEIKNASFHPYTSTAVLLPRLLLFLLLLVVSPSKTIAAESPIALPKCPDSCGGVPIPYPFGIGPNCFRSGFEVTCNATNNGTSVPYLGETIVLNVSLSLGQTRVKMPVSNQCYNSTTKSVDYFNWSYDLTDSPYRFYHEKNKFVVIGCGALGYLNFTNNHNYNYLGGCISGCDSSESLADGSVGLY</sequence>